<evidence type="ECO:0000256" key="4">
    <source>
        <dbReference type="ARBA" id="ARBA00022475"/>
    </source>
</evidence>
<feature type="transmembrane region" description="Helical" evidence="8">
    <location>
        <begin position="317"/>
        <end position="335"/>
    </location>
</feature>
<dbReference type="GO" id="GO:0005886">
    <property type="term" value="C:plasma membrane"/>
    <property type="evidence" value="ECO:0007669"/>
    <property type="project" value="UniProtKB-SubCell"/>
</dbReference>
<protein>
    <submittedName>
        <fullName evidence="9">High-affinity choline uptake protein BetT</fullName>
    </submittedName>
</protein>
<feature type="transmembrane region" description="Helical" evidence="8">
    <location>
        <begin position="229"/>
        <end position="248"/>
    </location>
</feature>
<keyword evidence="5 8" id="KW-0812">Transmembrane</keyword>
<evidence type="ECO:0000256" key="5">
    <source>
        <dbReference type="ARBA" id="ARBA00022692"/>
    </source>
</evidence>
<sequence length="661" mass="72781">MKKITDSISPLTFTSSALIALALIGYASLRPESAAALFSHANDWIIGEAGWFYLLAVGFFVIFLIGLAISPFGRIKLGPDESTPDYSYGTWVAMLFSAGMGIGIVFYGVAEPIMHFSSPPDAAPRSIQAMRDAMEITFFHWGVHAWAIYALLGMCLAYFGYRKNQPLTLRSAFYPLIGERVNGPVGSLIDIFAVVGTLAGLATSLGLGVSQLNASMNYLFGLPQTLDTQLWLILIVTVLATITVATGLDNGIRRLSEFIIIVSFLLMAALLFVGPTAFLFQAMLENLGLYLNGFVSRTFHTYAYAPASKDWMGQWTLFYWGWWISWSPFVGLFIARISRGRTIRQFLLGVLFAPAGFSFIWFTIFGDLAIWLDINRAAGEISKTVADNMPIALFSVFEYLPFSSVLAWVTGLLVAVYFITASDAGALVIAMITARNGSDEPALWLRIFWALVCGGVAAVLLLAGGLDAVQMAAVIAGFPLATVLLLMCWGIWKALSDEAALQASHRLHAAPLLSSEGGQHWRRRLNSIISHPTKDQVLRYVANTVQPAMTTVQQEFVKRELQAEIETLEDGVQLTVAHGDGTPAFLYAVRRVSHPIPAFALSDQRSSKDERRRYSRAEVFLSQGGRGYDIYGYSQDQVISDIVVQYDRYRHYLHTAPNPVT</sequence>
<feature type="transmembrane region" description="Helical" evidence="8">
    <location>
        <begin position="260"/>
        <end position="284"/>
    </location>
</feature>
<feature type="transmembrane region" description="Helical" evidence="8">
    <location>
        <begin position="91"/>
        <end position="110"/>
    </location>
</feature>
<accession>A0A1C3K430</accession>
<evidence type="ECO:0000313" key="10">
    <source>
        <dbReference type="EMBL" id="SOE51241.1"/>
    </source>
</evidence>
<feature type="transmembrane region" description="Helical" evidence="8">
    <location>
        <begin position="469"/>
        <end position="492"/>
    </location>
</feature>
<reference evidence="9 11" key="1">
    <citation type="submission" date="2016-06" db="EMBL/GenBank/DDBJ databases">
        <authorList>
            <person name="Kjaerup R.B."/>
            <person name="Dalgaard T.S."/>
            <person name="Juul-Madsen H.R."/>
        </authorList>
    </citation>
    <scope>NUCLEOTIDE SEQUENCE [LARGE SCALE GENOMIC DNA]</scope>
    <source>
        <strain evidence="9">Orrdi1</strain>
    </source>
</reference>
<evidence type="ECO:0000256" key="2">
    <source>
        <dbReference type="ARBA" id="ARBA00005658"/>
    </source>
</evidence>
<comment type="subcellular location">
    <subcellularLocation>
        <location evidence="1">Cell membrane</location>
        <topology evidence="1">Multi-pass membrane protein</topology>
    </subcellularLocation>
</comment>
<evidence type="ECO:0000313" key="9">
    <source>
        <dbReference type="EMBL" id="SBT26178.1"/>
    </source>
</evidence>
<evidence type="ECO:0000256" key="6">
    <source>
        <dbReference type="ARBA" id="ARBA00022989"/>
    </source>
</evidence>
<gene>
    <name evidence="9" type="ORF">ODI_03801</name>
    <name evidence="10" type="ORF">ODI_R3297</name>
</gene>
<keyword evidence="7 8" id="KW-0472">Membrane</keyword>
<dbReference type="OrthoDB" id="9775735at2"/>
<dbReference type="EMBL" id="LT907988">
    <property type="protein sequence ID" value="SOE51241.1"/>
    <property type="molecule type" value="Genomic_DNA"/>
</dbReference>
<feature type="transmembrane region" description="Helical" evidence="8">
    <location>
        <begin position="51"/>
        <end position="70"/>
    </location>
</feature>
<keyword evidence="11" id="KW-1185">Reference proteome</keyword>
<organism evidence="9 11">
    <name type="scientific">Orrella dioscoreae</name>
    <dbReference type="NCBI Taxonomy" id="1851544"/>
    <lineage>
        <taxon>Bacteria</taxon>
        <taxon>Pseudomonadati</taxon>
        <taxon>Pseudomonadota</taxon>
        <taxon>Betaproteobacteria</taxon>
        <taxon>Burkholderiales</taxon>
        <taxon>Alcaligenaceae</taxon>
        <taxon>Orrella</taxon>
    </lineage>
</organism>
<dbReference type="EMBL" id="FLRC01000028">
    <property type="protein sequence ID" value="SBT26178.1"/>
    <property type="molecule type" value="Genomic_DNA"/>
</dbReference>
<proteinExistence type="inferred from homology"/>
<dbReference type="NCBIfam" id="TIGR00842">
    <property type="entry name" value="bcct"/>
    <property type="match status" value="1"/>
</dbReference>
<evidence type="ECO:0000313" key="11">
    <source>
        <dbReference type="Proteomes" id="UP000078558"/>
    </source>
</evidence>
<dbReference type="KEGG" id="odi:ODI_R3297"/>
<evidence type="ECO:0000256" key="7">
    <source>
        <dbReference type="ARBA" id="ARBA00023136"/>
    </source>
</evidence>
<feature type="transmembrane region" description="Helical" evidence="8">
    <location>
        <begin position="405"/>
        <end position="431"/>
    </location>
</feature>
<evidence type="ECO:0000256" key="8">
    <source>
        <dbReference type="SAM" id="Phobius"/>
    </source>
</evidence>
<dbReference type="AlphaFoldDB" id="A0A1C3K430"/>
<evidence type="ECO:0000256" key="1">
    <source>
        <dbReference type="ARBA" id="ARBA00004651"/>
    </source>
</evidence>
<dbReference type="Proteomes" id="UP000078558">
    <property type="component" value="Chromosome I"/>
</dbReference>
<name>A0A1C3K430_9BURK</name>
<dbReference type="PANTHER" id="PTHR30047">
    <property type="entry name" value="HIGH-AFFINITY CHOLINE TRANSPORT PROTEIN-RELATED"/>
    <property type="match status" value="1"/>
</dbReference>
<keyword evidence="4" id="KW-1003">Cell membrane</keyword>
<feature type="transmembrane region" description="Helical" evidence="8">
    <location>
        <begin position="443"/>
        <end position="463"/>
    </location>
</feature>
<feature type="transmembrane region" description="Helical" evidence="8">
    <location>
        <begin position="188"/>
        <end position="209"/>
    </location>
</feature>
<dbReference type="RefSeq" id="WP_067755507.1">
    <property type="nucleotide sequence ID" value="NZ_LT907988.1"/>
</dbReference>
<evidence type="ECO:0000256" key="3">
    <source>
        <dbReference type="ARBA" id="ARBA00022448"/>
    </source>
</evidence>
<dbReference type="STRING" id="1851544.ODI_03801"/>
<dbReference type="PANTHER" id="PTHR30047:SF7">
    <property type="entry name" value="HIGH-AFFINITY CHOLINE TRANSPORT PROTEIN"/>
    <property type="match status" value="1"/>
</dbReference>
<dbReference type="Pfam" id="PF02028">
    <property type="entry name" value="BCCT"/>
    <property type="match status" value="1"/>
</dbReference>
<keyword evidence="6 8" id="KW-1133">Transmembrane helix</keyword>
<keyword evidence="3" id="KW-0813">Transport</keyword>
<reference evidence="10 11" key="2">
    <citation type="submission" date="2017-08" db="EMBL/GenBank/DDBJ databases">
        <authorList>
            <person name="de Groot N.N."/>
        </authorList>
    </citation>
    <scope>NUCLEOTIDE SEQUENCE [LARGE SCALE GENOMIC DNA]</scope>
    <source>
        <strain evidence="10">Orrdi1</strain>
    </source>
</reference>
<feature type="transmembrane region" description="Helical" evidence="8">
    <location>
        <begin position="347"/>
        <end position="372"/>
    </location>
</feature>
<dbReference type="GO" id="GO:0022857">
    <property type="term" value="F:transmembrane transporter activity"/>
    <property type="evidence" value="ECO:0007669"/>
    <property type="project" value="InterPro"/>
</dbReference>
<dbReference type="InterPro" id="IPR000060">
    <property type="entry name" value="BCCT_transptr"/>
</dbReference>
<feature type="transmembrane region" description="Helical" evidence="8">
    <location>
        <begin position="138"/>
        <end position="161"/>
    </location>
</feature>
<comment type="similarity">
    <text evidence="2">Belongs to the BCCT transporter (TC 2.A.15) family.</text>
</comment>